<evidence type="ECO:0000256" key="4">
    <source>
        <dbReference type="ARBA" id="ARBA00023136"/>
    </source>
</evidence>
<dbReference type="InParanoid" id="E8QY24"/>
<evidence type="ECO:0000256" key="2">
    <source>
        <dbReference type="ARBA" id="ARBA00022692"/>
    </source>
</evidence>
<dbReference type="Gene3D" id="3.10.20.310">
    <property type="entry name" value="membrane protein fhac"/>
    <property type="match status" value="5"/>
</dbReference>
<gene>
    <name evidence="8" type="ordered locus">Isop_1429</name>
</gene>
<keyword evidence="5" id="KW-0998">Cell outer membrane</keyword>
<dbReference type="InterPro" id="IPR010827">
    <property type="entry name" value="BamA/TamA_POTRA"/>
</dbReference>
<dbReference type="Pfam" id="PF01103">
    <property type="entry name" value="Omp85"/>
    <property type="match status" value="1"/>
</dbReference>
<keyword evidence="3" id="KW-0732">Signal</keyword>
<dbReference type="Gene3D" id="2.40.160.50">
    <property type="entry name" value="membrane protein fhac: a member of the omp85/tpsb transporter family"/>
    <property type="match status" value="1"/>
</dbReference>
<dbReference type="AlphaFoldDB" id="E8QY24"/>
<dbReference type="GO" id="GO:0019867">
    <property type="term" value="C:outer membrane"/>
    <property type="evidence" value="ECO:0007669"/>
    <property type="project" value="InterPro"/>
</dbReference>
<dbReference type="InterPro" id="IPR039910">
    <property type="entry name" value="D15-like"/>
</dbReference>
<dbReference type="PROSITE" id="PS51779">
    <property type="entry name" value="POTRA"/>
    <property type="match status" value="1"/>
</dbReference>
<dbReference type="PANTHER" id="PTHR12815">
    <property type="entry name" value="SORTING AND ASSEMBLY MACHINERY SAMM50 PROTEIN FAMILY MEMBER"/>
    <property type="match status" value="1"/>
</dbReference>
<reference evidence="8 9" key="2">
    <citation type="journal article" date="2011" name="Stand. Genomic Sci.">
        <title>Complete genome sequence of Isosphaera pallida type strain (IS1B).</title>
        <authorList>
            <consortium name="US DOE Joint Genome Institute (JGI-PGF)"/>
            <person name="Goker M."/>
            <person name="Cleland D."/>
            <person name="Saunders E."/>
            <person name="Lapidus A."/>
            <person name="Nolan M."/>
            <person name="Lucas S."/>
            <person name="Hammon N."/>
            <person name="Deshpande S."/>
            <person name="Cheng J.F."/>
            <person name="Tapia R."/>
            <person name="Han C."/>
            <person name="Goodwin L."/>
            <person name="Pitluck S."/>
            <person name="Liolios K."/>
            <person name="Pagani I."/>
            <person name="Ivanova N."/>
            <person name="Mavromatis K."/>
            <person name="Pati A."/>
            <person name="Chen A."/>
            <person name="Palaniappan K."/>
            <person name="Land M."/>
            <person name="Hauser L."/>
            <person name="Chang Y.J."/>
            <person name="Jeffries C.D."/>
            <person name="Detter J.C."/>
            <person name="Beck B."/>
            <person name="Woyke T."/>
            <person name="Bristow J."/>
            <person name="Eisen J.A."/>
            <person name="Markowitz V."/>
            <person name="Hugenholtz P."/>
            <person name="Kyrpides N.C."/>
            <person name="Klenk H.P."/>
        </authorList>
    </citation>
    <scope>NUCLEOTIDE SEQUENCE [LARGE SCALE GENOMIC DNA]</scope>
    <source>
        <strain evidence="9">ATCC 43644 / DSM 9630 / IS1B</strain>
    </source>
</reference>
<name>E8QY24_ISOPI</name>
<dbReference type="eggNOG" id="COG4775">
    <property type="taxonomic scope" value="Bacteria"/>
</dbReference>
<dbReference type="Proteomes" id="UP000008631">
    <property type="component" value="Chromosome"/>
</dbReference>
<keyword evidence="4" id="KW-0472">Membrane</keyword>
<keyword evidence="9" id="KW-1185">Reference proteome</keyword>
<dbReference type="InterPro" id="IPR000184">
    <property type="entry name" value="Bac_surfAg_D15"/>
</dbReference>
<evidence type="ECO:0000259" key="7">
    <source>
        <dbReference type="PROSITE" id="PS51779"/>
    </source>
</evidence>
<evidence type="ECO:0000313" key="9">
    <source>
        <dbReference type="Proteomes" id="UP000008631"/>
    </source>
</evidence>
<dbReference type="Pfam" id="PF07244">
    <property type="entry name" value="POTRA"/>
    <property type="match status" value="5"/>
</dbReference>
<evidence type="ECO:0000256" key="3">
    <source>
        <dbReference type="ARBA" id="ARBA00022729"/>
    </source>
</evidence>
<accession>E8QY24</accession>
<feature type="region of interest" description="Disordered" evidence="6">
    <location>
        <begin position="482"/>
        <end position="530"/>
    </location>
</feature>
<evidence type="ECO:0000256" key="6">
    <source>
        <dbReference type="SAM" id="MobiDB-lite"/>
    </source>
</evidence>
<protein>
    <submittedName>
        <fullName evidence="8">Outer membrane protein assembly complex, YaeT protein</fullName>
    </submittedName>
</protein>
<sequence>MRRCDPRLVVLPVGSNRPARSTPGKARAWSRPRLTAWVWAACLVALAATLCCSEAAALQVDARETTIQAVVRDIRLESDGTIDESRVLAKLSTRPGRRFDPQVLDRDVKTLYTTHWFTQVETQVIEAGPGAVDVVFKVVEAPILNQVEFRGMTKLKLKDVEQSTRLKVGGRADPVQTRLAVNALKQLYAEKGYEQAEVRIVEGDQLGQTRAILEIFEGPRSRVSEVQFRGNTAFSSALLKTKIQTRAAILGFGGRFFRDQLEADARALREYYQSLGYLEVQVSASALSGETPGSKVVAFDIAEGPRYTVRDVTFEGNEKLDEGTLRANLKLHSGKAYRDLDRDADRQAIVNTYAERGYLFAEVVVEPRFTETRGVIDLVYRIREGEAYRLGELVVRGNSITKDEVIRREAVMAGVLPGEVLDRNRIEAFRTRLANTGFFITSPELGKPIEVRLANPRPANQPYAEMSVSPSGFGIGGVGPRVSVEASAGSPPSQPAPGLGGRGPGPFRSARMQQPPELPPLASPPPADDLEAVPFGQGAGGLFAPPPDIIPETTVPVIPAPGPSDLTLPPGRLLPELGEPPIGRPGVSNTPPGLFPNLPGTNSTSVGPDLTEPFPERSFADIIAQVEEGPTGRFMFGFGASSFGGLYGHLIFHERNFDLFNPPRSLSDITDFRAFRGGGQDFRVELAPGTVANRIVVSYRHPYFLELPVGIGTDYTPIALGVSGYTLNRFFPDFNEGRTGGRFSIGGQFTPSAYADLAFRIEDVNFDGFRYPAPADYLAAAGHTTLATLRPSLRFDSRDNPVIPSAGGYLEMAFEQGWGDFTFSKATVEGRKYFTVFSRPDGTGKHIISTRGFYGVSTRDLPVYERFFAGDFRSMRGFAFRGVGPYALNANLGGVMSLVGSVEYQFPWTADDRFQQVIFCDFGTVENDYTISTFRAAVGTGVRIIIPALSQQLPLAFDLAFPVVKGPDDREQIFTFFIGAFW</sequence>
<feature type="compositionally biased region" description="Pro residues" evidence="6">
    <location>
        <begin position="516"/>
        <end position="527"/>
    </location>
</feature>
<dbReference type="EMBL" id="CP002353">
    <property type="protein sequence ID" value="ADV62014.1"/>
    <property type="molecule type" value="Genomic_DNA"/>
</dbReference>
<dbReference type="PANTHER" id="PTHR12815:SF47">
    <property type="entry name" value="TRANSLOCATION AND ASSEMBLY MODULE SUBUNIT TAMA"/>
    <property type="match status" value="1"/>
</dbReference>
<dbReference type="KEGG" id="ipa:Isop_1429"/>
<organism evidence="8 9">
    <name type="scientific">Isosphaera pallida (strain ATCC 43644 / DSM 9630 / IS1B)</name>
    <dbReference type="NCBI Taxonomy" id="575540"/>
    <lineage>
        <taxon>Bacteria</taxon>
        <taxon>Pseudomonadati</taxon>
        <taxon>Planctomycetota</taxon>
        <taxon>Planctomycetia</taxon>
        <taxon>Isosphaerales</taxon>
        <taxon>Isosphaeraceae</taxon>
        <taxon>Isosphaera</taxon>
    </lineage>
</organism>
<dbReference type="HOGENOM" id="CLU_007664_1_1_0"/>
<feature type="domain" description="POTRA" evidence="7">
    <location>
        <begin position="307"/>
        <end position="385"/>
    </location>
</feature>
<reference key="1">
    <citation type="submission" date="2010-11" db="EMBL/GenBank/DDBJ databases">
        <title>The complete sequence of chromosome of Isophaera pallida ATCC 43644.</title>
        <authorList>
            <consortium name="US DOE Joint Genome Institute (JGI-PGF)"/>
            <person name="Lucas S."/>
            <person name="Copeland A."/>
            <person name="Lapidus A."/>
            <person name="Bruce D."/>
            <person name="Goodwin L."/>
            <person name="Pitluck S."/>
            <person name="Kyrpides N."/>
            <person name="Mavromatis K."/>
            <person name="Pagani I."/>
            <person name="Ivanova N."/>
            <person name="Saunders E."/>
            <person name="Brettin T."/>
            <person name="Detter J.C."/>
            <person name="Han C."/>
            <person name="Tapia R."/>
            <person name="Land M."/>
            <person name="Hauser L."/>
            <person name="Markowitz V."/>
            <person name="Cheng J.-F."/>
            <person name="Hugenholtz P."/>
            <person name="Woyke T."/>
            <person name="Wu D."/>
            <person name="Eisen J.A."/>
        </authorList>
    </citation>
    <scope>NUCLEOTIDE SEQUENCE</scope>
    <source>
        <strain>ATCC 43644</strain>
    </source>
</reference>
<proteinExistence type="predicted"/>
<keyword evidence="2" id="KW-0812">Transmembrane</keyword>
<dbReference type="InterPro" id="IPR034746">
    <property type="entry name" value="POTRA"/>
</dbReference>
<evidence type="ECO:0000256" key="1">
    <source>
        <dbReference type="ARBA" id="ARBA00004370"/>
    </source>
</evidence>
<dbReference type="OrthoDB" id="231360at2"/>
<evidence type="ECO:0000313" key="8">
    <source>
        <dbReference type="EMBL" id="ADV62014.1"/>
    </source>
</evidence>
<dbReference type="FunCoup" id="E8QY24">
    <property type="interactions" value="229"/>
</dbReference>
<dbReference type="STRING" id="575540.Isop_1429"/>
<comment type="subcellular location">
    <subcellularLocation>
        <location evidence="1">Membrane</location>
    </subcellularLocation>
</comment>
<evidence type="ECO:0000256" key="5">
    <source>
        <dbReference type="ARBA" id="ARBA00023237"/>
    </source>
</evidence>